<organism evidence="2 4">
    <name type="scientific">Labrys neptuniae</name>
    <dbReference type="NCBI Taxonomy" id="376174"/>
    <lineage>
        <taxon>Bacteria</taxon>
        <taxon>Pseudomonadati</taxon>
        <taxon>Pseudomonadota</taxon>
        <taxon>Alphaproteobacteria</taxon>
        <taxon>Hyphomicrobiales</taxon>
        <taxon>Xanthobacteraceae</taxon>
        <taxon>Labrys</taxon>
    </lineage>
</organism>
<proteinExistence type="predicted"/>
<sequence length="140" mass="15167">MKLQRLQSKANLDNFVIQDADIDHSYDPLKPPPGGSAWMLCVINITDVAYEYAALAERGGSYGKWFRIPVTGKTCQTDYDECLRTGGWKAILNLPRAAAPFDLRLATGRDGIGNATGTEFLGIEPDGACDGGVVGIDRLF</sequence>
<reference evidence="1 3" key="1">
    <citation type="submission" date="2024-07" db="EMBL/GenBank/DDBJ databases">
        <title>Description of Labrys sedimenti sp. nov., isolated from a diclofenac-degrading enrichment culture.</title>
        <authorList>
            <person name="Tancsics A."/>
            <person name="Csepanyi A."/>
        </authorList>
    </citation>
    <scope>NUCLEOTIDE SEQUENCE [LARGE SCALE GENOMIC DNA]</scope>
    <source>
        <strain evidence="1 3">LMG 23578</strain>
    </source>
</reference>
<dbReference type="Proteomes" id="UP001555786">
    <property type="component" value="Unassembled WGS sequence"/>
</dbReference>
<keyword evidence="3" id="KW-1185">Reference proteome</keyword>
<dbReference type="RefSeq" id="WP_367624524.1">
    <property type="nucleotide sequence ID" value="NZ_JBFNQD010000004.1"/>
</dbReference>
<comment type="caution">
    <text evidence="2">The sequence shown here is derived from an EMBL/GenBank/DDBJ whole genome shotgun (WGS) entry which is preliminary data.</text>
</comment>
<name>A0ABV6ZRY5_9HYPH</name>
<evidence type="ECO:0000313" key="3">
    <source>
        <dbReference type="Proteomes" id="UP001555786"/>
    </source>
</evidence>
<accession>A0ABV6ZRY5</accession>
<dbReference type="EMBL" id="JBHGPK010000055">
    <property type="protein sequence ID" value="MFC2254949.1"/>
    <property type="molecule type" value="Genomic_DNA"/>
</dbReference>
<evidence type="ECO:0000313" key="1">
    <source>
        <dbReference type="EMBL" id="MEW9306956.1"/>
    </source>
</evidence>
<reference evidence="2 4" key="2">
    <citation type="submission" date="2024-09" db="EMBL/GenBank/DDBJ databases">
        <title>Description of Labrys sedimenti sp. nov., isolated from a diclofenac-degrading enrichment culture, and genome-based reclassification of Labrys portucalensis as a later heterotypic synonym of Labrys neptuniae.</title>
        <authorList>
            <person name="Tancsics A."/>
            <person name="Csepanyi A."/>
        </authorList>
    </citation>
    <scope>NUCLEOTIDE SEQUENCE [LARGE SCALE GENOMIC DNA]</scope>
    <source>
        <strain evidence="2 4">LMG 23412</strain>
    </source>
</reference>
<protein>
    <submittedName>
        <fullName evidence="2">Uncharacterized protein</fullName>
    </submittedName>
</protein>
<gene>
    <name evidence="1" type="ORF">ABXS05_15495</name>
    <name evidence="2" type="ORF">ACETRX_35630</name>
</gene>
<dbReference type="EMBL" id="JBFNQD010000004">
    <property type="protein sequence ID" value="MEW9306956.1"/>
    <property type="molecule type" value="Genomic_DNA"/>
</dbReference>
<evidence type="ECO:0000313" key="2">
    <source>
        <dbReference type="EMBL" id="MFC2254949.1"/>
    </source>
</evidence>
<evidence type="ECO:0000313" key="4">
    <source>
        <dbReference type="Proteomes" id="UP001595190"/>
    </source>
</evidence>
<dbReference type="Proteomes" id="UP001595190">
    <property type="component" value="Unassembled WGS sequence"/>
</dbReference>